<dbReference type="PANTHER" id="PTHR43133">
    <property type="entry name" value="RNA POLYMERASE ECF-TYPE SIGMA FACTO"/>
    <property type="match status" value="1"/>
</dbReference>
<gene>
    <name evidence="7" type="ORF">DFR52_1011205</name>
</gene>
<evidence type="ECO:0000256" key="3">
    <source>
        <dbReference type="ARBA" id="ARBA00023082"/>
    </source>
</evidence>
<dbReference type="InterPro" id="IPR013325">
    <property type="entry name" value="RNA_pol_sigma_r2"/>
</dbReference>
<dbReference type="Gene3D" id="1.10.1740.10">
    <property type="match status" value="1"/>
</dbReference>
<evidence type="ECO:0000256" key="4">
    <source>
        <dbReference type="ARBA" id="ARBA00023163"/>
    </source>
</evidence>
<name>A0A317PW41_9HYPH</name>
<dbReference type="Gene3D" id="1.10.10.10">
    <property type="entry name" value="Winged helix-like DNA-binding domain superfamily/Winged helix DNA-binding domain"/>
    <property type="match status" value="1"/>
</dbReference>
<evidence type="ECO:0000259" key="6">
    <source>
        <dbReference type="Pfam" id="PF08281"/>
    </source>
</evidence>
<dbReference type="EMBL" id="QGTR01000001">
    <property type="protein sequence ID" value="PWW04506.1"/>
    <property type="molecule type" value="Genomic_DNA"/>
</dbReference>
<comment type="caution">
    <text evidence="7">The sequence shown here is derived from an EMBL/GenBank/DDBJ whole genome shotgun (WGS) entry which is preliminary data.</text>
</comment>
<organism evidence="7 8">
    <name type="scientific">Hoeflea marina</name>
    <dbReference type="NCBI Taxonomy" id="274592"/>
    <lineage>
        <taxon>Bacteria</taxon>
        <taxon>Pseudomonadati</taxon>
        <taxon>Pseudomonadota</taxon>
        <taxon>Alphaproteobacteria</taxon>
        <taxon>Hyphomicrobiales</taxon>
        <taxon>Rhizobiaceae</taxon>
        <taxon>Hoeflea</taxon>
    </lineage>
</organism>
<evidence type="ECO:0000256" key="2">
    <source>
        <dbReference type="ARBA" id="ARBA00023015"/>
    </source>
</evidence>
<keyword evidence="8" id="KW-1185">Reference proteome</keyword>
<sequence length="199" mass="22454">MLGVHQRAVTFRREACPDGRRLGHSRQDEARVKTPDQFKTEMIGLLPRLRRFALTLARSGPDADDLVQDACAAALQKWHLYDPAQPLDRWMFRIIRNLWISEIRKRQVRHGEGEVPAEEATELQTGDADEALAARQVRGKVSALPAELSRPLMLVCAEGYSYREVSELLEIPVGTVMSRIHRARKLLVSVLGHEEGIAT</sequence>
<keyword evidence="3" id="KW-0731">Sigma factor</keyword>
<dbReference type="InterPro" id="IPR013249">
    <property type="entry name" value="RNA_pol_sigma70_r4_t2"/>
</dbReference>
<dbReference type="Pfam" id="PF04542">
    <property type="entry name" value="Sigma70_r2"/>
    <property type="match status" value="1"/>
</dbReference>
<reference evidence="7 8" key="1">
    <citation type="submission" date="2018-05" db="EMBL/GenBank/DDBJ databases">
        <title>Genomic Encyclopedia of Type Strains, Phase IV (KMG-IV): sequencing the most valuable type-strain genomes for metagenomic binning, comparative biology and taxonomic classification.</title>
        <authorList>
            <person name="Goeker M."/>
        </authorList>
    </citation>
    <scope>NUCLEOTIDE SEQUENCE [LARGE SCALE GENOMIC DNA]</scope>
    <source>
        <strain evidence="7 8">DSM 16791</strain>
    </source>
</reference>
<dbReference type="CDD" id="cd06171">
    <property type="entry name" value="Sigma70_r4"/>
    <property type="match status" value="1"/>
</dbReference>
<dbReference type="GO" id="GO:0006352">
    <property type="term" value="P:DNA-templated transcription initiation"/>
    <property type="evidence" value="ECO:0007669"/>
    <property type="project" value="InterPro"/>
</dbReference>
<accession>A0A317PW41</accession>
<dbReference type="InterPro" id="IPR036388">
    <property type="entry name" value="WH-like_DNA-bd_sf"/>
</dbReference>
<dbReference type="InterPro" id="IPR039425">
    <property type="entry name" value="RNA_pol_sigma-70-like"/>
</dbReference>
<dbReference type="AlphaFoldDB" id="A0A317PW41"/>
<evidence type="ECO:0000256" key="1">
    <source>
        <dbReference type="ARBA" id="ARBA00010641"/>
    </source>
</evidence>
<dbReference type="GO" id="GO:0003677">
    <property type="term" value="F:DNA binding"/>
    <property type="evidence" value="ECO:0007669"/>
    <property type="project" value="InterPro"/>
</dbReference>
<dbReference type="OrthoDB" id="9803470at2"/>
<protein>
    <submittedName>
        <fullName evidence="7">RNA polymerase sigma-70 factor (ECF subfamily)</fullName>
    </submittedName>
</protein>
<feature type="domain" description="RNA polymerase sigma factor 70 region 4 type 2" evidence="6">
    <location>
        <begin position="137"/>
        <end position="187"/>
    </location>
</feature>
<dbReference type="InterPro" id="IPR013324">
    <property type="entry name" value="RNA_pol_sigma_r3/r4-like"/>
</dbReference>
<dbReference type="PANTHER" id="PTHR43133:SF25">
    <property type="entry name" value="RNA POLYMERASE SIGMA FACTOR RFAY-RELATED"/>
    <property type="match status" value="1"/>
</dbReference>
<comment type="similarity">
    <text evidence="1">Belongs to the sigma-70 factor family. ECF subfamily.</text>
</comment>
<evidence type="ECO:0000259" key="5">
    <source>
        <dbReference type="Pfam" id="PF04542"/>
    </source>
</evidence>
<proteinExistence type="inferred from homology"/>
<dbReference type="SUPFAM" id="SSF88659">
    <property type="entry name" value="Sigma3 and sigma4 domains of RNA polymerase sigma factors"/>
    <property type="match status" value="1"/>
</dbReference>
<evidence type="ECO:0000313" key="7">
    <source>
        <dbReference type="EMBL" id="PWW04506.1"/>
    </source>
</evidence>
<keyword evidence="2" id="KW-0805">Transcription regulation</keyword>
<dbReference type="NCBIfam" id="TIGR02937">
    <property type="entry name" value="sigma70-ECF"/>
    <property type="match status" value="1"/>
</dbReference>
<dbReference type="Proteomes" id="UP000246352">
    <property type="component" value="Unassembled WGS sequence"/>
</dbReference>
<dbReference type="InterPro" id="IPR007627">
    <property type="entry name" value="RNA_pol_sigma70_r2"/>
</dbReference>
<dbReference type="Pfam" id="PF08281">
    <property type="entry name" value="Sigma70_r4_2"/>
    <property type="match status" value="1"/>
</dbReference>
<feature type="domain" description="RNA polymerase sigma-70 region 2" evidence="5">
    <location>
        <begin position="46"/>
        <end position="107"/>
    </location>
</feature>
<dbReference type="SUPFAM" id="SSF88946">
    <property type="entry name" value="Sigma2 domain of RNA polymerase sigma factors"/>
    <property type="match status" value="1"/>
</dbReference>
<dbReference type="GO" id="GO:0016987">
    <property type="term" value="F:sigma factor activity"/>
    <property type="evidence" value="ECO:0007669"/>
    <property type="project" value="UniProtKB-KW"/>
</dbReference>
<dbReference type="InterPro" id="IPR014284">
    <property type="entry name" value="RNA_pol_sigma-70_dom"/>
</dbReference>
<keyword evidence="4" id="KW-0804">Transcription</keyword>
<evidence type="ECO:0000313" key="8">
    <source>
        <dbReference type="Proteomes" id="UP000246352"/>
    </source>
</evidence>